<dbReference type="HOGENOM" id="CLU_3143930_0_0_1"/>
<reference evidence="1" key="1">
    <citation type="submission" date="2011-04" db="EMBL/GenBank/DDBJ databases">
        <title>Evolution of plant cell wall degrading machinery underlies the functional diversity of forest fungi.</title>
        <authorList>
            <consortium name="US DOE Joint Genome Institute (JGI-PGF)"/>
            <person name="Eastwood D.C."/>
            <person name="Floudas D."/>
            <person name="Binder M."/>
            <person name="Majcherczyk A."/>
            <person name="Schneider P."/>
            <person name="Aerts A."/>
            <person name="Asiegbu F.O."/>
            <person name="Baker S.E."/>
            <person name="Barry K."/>
            <person name="Bendiksby M."/>
            <person name="Blumentritt M."/>
            <person name="Coutinho P.M."/>
            <person name="Cullen D."/>
            <person name="Cullen D."/>
            <person name="Gathman A."/>
            <person name="Goodell B."/>
            <person name="Henrissat B."/>
            <person name="Ihrmark K."/>
            <person name="Kauserud H."/>
            <person name="Kohler A."/>
            <person name="LaButti K."/>
            <person name="Lapidus A."/>
            <person name="Lavin J.L."/>
            <person name="Lee Y.-H."/>
            <person name="Lindquist E."/>
            <person name="Lilly W."/>
            <person name="Lucas S."/>
            <person name="Morin E."/>
            <person name="Murat C."/>
            <person name="Oguiza J.A."/>
            <person name="Park J."/>
            <person name="Pisabarro A.G."/>
            <person name="Riley R."/>
            <person name="Rosling A."/>
            <person name="Salamov A."/>
            <person name="Schmidt O."/>
            <person name="Schmutz J."/>
            <person name="Skrede I."/>
            <person name="Stenlid J."/>
            <person name="Wiebenga A."/>
            <person name="Xie X."/>
            <person name="Kues U."/>
            <person name="Hibbett D.S."/>
            <person name="Hoffmeister D."/>
            <person name="Hogberg N."/>
            <person name="Martin F."/>
            <person name="Grigoriev I.V."/>
            <person name="Watkinson S.C."/>
        </authorList>
    </citation>
    <scope>NUCLEOTIDE SEQUENCE</scope>
    <source>
        <strain evidence="1">S7.9</strain>
    </source>
</reference>
<dbReference type="RefSeq" id="XP_007315209.1">
    <property type="nucleotide sequence ID" value="XM_007315147.1"/>
</dbReference>
<gene>
    <name evidence="1" type="ORF">SERLADRAFT_381332</name>
</gene>
<accession>F8NP33</accession>
<organism>
    <name type="scientific">Serpula lacrymans var. lacrymans (strain S7.9)</name>
    <name type="common">Dry rot fungus</name>
    <dbReference type="NCBI Taxonomy" id="578457"/>
    <lineage>
        <taxon>Eukaryota</taxon>
        <taxon>Fungi</taxon>
        <taxon>Dikarya</taxon>
        <taxon>Basidiomycota</taxon>
        <taxon>Agaricomycotina</taxon>
        <taxon>Agaricomycetes</taxon>
        <taxon>Agaricomycetidae</taxon>
        <taxon>Boletales</taxon>
        <taxon>Coniophorineae</taxon>
        <taxon>Serpulaceae</taxon>
        <taxon>Serpula</taxon>
    </lineage>
</organism>
<name>F8NP33_SERL9</name>
<dbReference type="EMBL" id="GL945431">
    <property type="protein sequence ID" value="EGO27118.1"/>
    <property type="molecule type" value="Genomic_DNA"/>
</dbReference>
<dbReference type="Proteomes" id="UP000008064">
    <property type="component" value="Unassembled WGS sequence"/>
</dbReference>
<dbReference type="AlphaFoldDB" id="F8NP33"/>
<dbReference type="KEGG" id="sla:SERLADRAFT_381332"/>
<protein>
    <submittedName>
        <fullName evidence="1">Uncharacterized protein</fullName>
    </submittedName>
</protein>
<evidence type="ECO:0000313" key="1">
    <source>
        <dbReference type="EMBL" id="EGO27118.1"/>
    </source>
</evidence>
<dbReference type="GeneID" id="18810938"/>
<proteinExistence type="predicted"/>
<sequence length="49" mass="5683">MVSAGELETGTGCSRVCAELVEEEERFRVRYGDRIWLRGLSLMQNCRFE</sequence>